<name>Q6II64_DROME</name>
<organism evidence="1">
    <name type="scientific">Drosophila melanogaster</name>
    <name type="common">Fruit fly</name>
    <dbReference type="NCBI Taxonomy" id="7227"/>
    <lineage>
        <taxon>Eukaryota</taxon>
        <taxon>Metazoa</taxon>
        <taxon>Ecdysozoa</taxon>
        <taxon>Arthropoda</taxon>
        <taxon>Hexapoda</taxon>
        <taxon>Insecta</taxon>
        <taxon>Pterygota</taxon>
        <taxon>Neoptera</taxon>
        <taxon>Endopterygota</taxon>
        <taxon>Diptera</taxon>
        <taxon>Brachycera</taxon>
        <taxon>Muscomorpha</taxon>
        <taxon>Ephydroidea</taxon>
        <taxon>Drosophilidae</taxon>
        <taxon>Drosophila</taxon>
        <taxon>Sophophora</taxon>
    </lineage>
</organism>
<protein>
    <submittedName>
        <fullName evidence="1">HDC19640</fullName>
    </submittedName>
</protein>
<accession>Q6II64</accession>
<gene>
    <name evidence="1" type="ORF">HDC19640</name>
</gene>
<proteinExistence type="predicted"/>
<reference evidence="1" key="1">
    <citation type="journal article" date="2003" name="Genome Biol.">
        <title>An integrated gene annotation and transcriptional profiling approach towards the full gene content of the Drosophila genome.</title>
        <authorList>
            <person name="Hild M."/>
            <person name="Beckmann B."/>
            <person name="Haas S.A."/>
            <person name="Koch B."/>
            <person name="Solovyev V."/>
            <person name="Busold C."/>
            <person name="Fellenberg K."/>
            <person name="Boutros M."/>
            <person name="Vingron M."/>
            <person name="Sauer F."/>
            <person name="Hoheisel J.D."/>
            <person name="Paro R."/>
        </authorList>
    </citation>
    <scope>NUCLEOTIDE SEQUENCE</scope>
</reference>
<dbReference type="AlphaFoldDB" id="Q6II64"/>
<sequence length="127" mass="14211">MVELRPLPSWLPLSAYVTFGGATGKHVDEKYSVNLYALSLHFHQFHKLANNPKVVSDGQTDFHLQSLDGSCNAVGVRWHLFDIFNWPHYLKCTATLPAFRFPDFPAHPPHRHGPNWGLLAPGSPGAE</sequence>
<dbReference type="EMBL" id="BK003202">
    <property type="protein sequence ID" value="DAA03402.1"/>
    <property type="molecule type" value="Genomic_DNA"/>
</dbReference>
<evidence type="ECO:0000313" key="1">
    <source>
        <dbReference type="EMBL" id="DAA03402.1"/>
    </source>
</evidence>